<dbReference type="EMBL" id="WOWP01000053">
    <property type="protein sequence ID" value="MUV04579.1"/>
    <property type="molecule type" value="Genomic_DNA"/>
</dbReference>
<comment type="caution">
    <text evidence="2">The sequence shown here is derived from an EMBL/GenBank/DDBJ whole genome shotgun (WGS) entry which is preliminary data.</text>
</comment>
<dbReference type="OrthoDB" id="6372253at2"/>
<proteinExistence type="predicted"/>
<dbReference type="AlphaFoldDB" id="A0A6N8HFT2"/>
<feature type="region of interest" description="Disordered" evidence="1">
    <location>
        <begin position="217"/>
        <end position="263"/>
    </location>
</feature>
<gene>
    <name evidence="2" type="ORF">GN157_12755</name>
</gene>
<dbReference type="RefSeq" id="WP_157483835.1">
    <property type="nucleotide sequence ID" value="NZ_WOWP01000053.1"/>
</dbReference>
<dbReference type="Proteomes" id="UP000433945">
    <property type="component" value="Unassembled WGS sequence"/>
</dbReference>
<name>A0A6N8HFT2_9FLAO</name>
<organism evidence="2 3">
    <name type="scientific">Flavobacterium rakeshii</name>
    <dbReference type="NCBI Taxonomy" id="1038845"/>
    <lineage>
        <taxon>Bacteria</taxon>
        <taxon>Pseudomonadati</taxon>
        <taxon>Bacteroidota</taxon>
        <taxon>Flavobacteriia</taxon>
        <taxon>Flavobacteriales</taxon>
        <taxon>Flavobacteriaceae</taxon>
        <taxon>Flavobacterium</taxon>
    </lineage>
</organism>
<accession>A0A6N8HFT2</accession>
<sequence length="263" mass="30694">MNDKNFEYLKDQLKYTGFGEAMEGELKNNMEQLQAAFSLKHDTFYGNDHVSAELHFKKSEQTDLYFFNSYGVKLEKEGTKEALEQTFYINKGNNITLKEAYNLMEGRAVNKNLTSREGEVYNSWVQLDFKDTDPNGNFKLNHYHENYGYDLEAALSRLPIKELQNESHKEDLINSLKKGNQQSVTFQKEGTDVRQYIEANPQFKTITVFDSNRNRLDNRKSQQQEQSQQKGHDRKSTKSKKNSTSKSDDAKPQKKQRRKTTKL</sequence>
<keyword evidence="3" id="KW-1185">Reference proteome</keyword>
<evidence type="ECO:0000256" key="1">
    <source>
        <dbReference type="SAM" id="MobiDB-lite"/>
    </source>
</evidence>
<reference evidence="2 3" key="1">
    <citation type="submission" date="2019-12" db="EMBL/GenBank/DDBJ databases">
        <authorList>
            <person name="Sun J.-Q."/>
        </authorList>
    </citation>
    <scope>NUCLEOTIDE SEQUENCE [LARGE SCALE GENOMIC DNA]</scope>
    <source>
        <strain evidence="2 3">JCM 17928</strain>
    </source>
</reference>
<evidence type="ECO:0008006" key="4">
    <source>
        <dbReference type="Google" id="ProtNLM"/>
    </source>
</evidence>
<evidence type="ECO:0000313" key="3">
    <source>
        <dbReference type="Proteomes" id="UP000433945"/>
    </source>
</evidence>
<protein>
    <recommendedName>
        <fullName evidence="4">DUF3945 domain-containing protein</fullName>
    </recommendedName>
</protein>
<evidence type="ECO:0000313" key="2">
    <source>
        <dbReference type="EMBL" id="MUV04579.1"/>
    </source>
</evidence>
<feature type="compositionally biased region" description="Basic residues" evidence="1">
    <location>
        <begin position="253"/>
        <end position="263"/>
    </location>
</feature>